<keyword evidence="3" id="KW-1185">Reference proteome</keyword>
<protein>
    <submittedName>
        <fullName evidence="2">Uncharacterized protein</fullName>
    </submittedName>
</protein>
<dbReference type="EMBL" id="ML119139">
    <property type="protein sequence ID" value="RPB10944.1"/>
    <property type="molecule type" value="Genomic_DNA"/>
</dbReference>
<organism evidence="2 3">
    <name type="scientific">Morchella conica CCBAS932</name>
    <dbReference type="NCBI Taxonomy" id="1392247"/>
    <lineage>
        <taxon>Eukaryota</taxon>
        <taxon>Fungi</taxon>
        <taxon>Dikarya</taxon>
        <taxon>Ascomycota</taxon>
        <taxon>Pezizomycotina</taxon>
        <taxon>Pezizomycetes</taxon>
        <taxon>Pezizales</taxon>
        <taxon>Morchellaceae</taxon>
        <taxon>Morchella</taxon>
    </lineage>
</organism>
<evidence type="ECO:0000256" key="1">
    <source>
        <dbReference type="SAM" id="Phobius"/>
    </source>
</evidence>
<proteinExistence type="predicted"/>
<gene>
    <name evidence="2" type="ORF">P167DRAFT_238240</name>
</gene>
<keyword evidence="1" id="KW-0472">Membrane</keyword>
<keyword evidence="1" id="KW-1133">Transmembrane helix</keyword>
<feature type="transmembrane region" description="Helical" evidence="1">
    <location>
        <begin position="7"/>
        <end position="27"/>
    </location>
</feature>
<dbReference type="Proteomes" id="UP000277580">
    <property type="component" value="Unassembled WGS sequence"/>
</dbReference>
<evidence type="ECO:0000313" key="3">
    <source>
        <dbReference type="Proteomes" id="UP000277580"/>
    </source>
</evidence>
<keyword evidence="1" id="KW-0812">Transmembrane</keyword>
<name>A0A3N4KK51_9PEZI</name>
<evidence type="ECO:0000313" key="2">
    <source>
        <dbReference type="EMBL" id="RPB10944.1"/>
    </source>
</evidence>
<dbReference type="OrthoDB" id="10495060at2759"/>
<dbReference type="InParanoid" id="A0A3N4KK51"/>
<dbReference type="AlphaFoldDB" id="A0A3N4KK51"/>
<reference evidence="2 3" key="1">
    <citation type="journal article" date="2018" name="Nat. Ecol. Evol.">
        <title>Pezizomycetes genomes reveal the molecular basis of ectomycorrhizal truffle lifestyle.</title>
        <authorList>
            <person name="Murat C."/>
            <person name="Payen T."/>
            <person name="Noel B."/>
            <person name="Kuo A."/>
            <person name="Morin E."/>
            <person name="Chen J."/>
            <person name="Kohler A."/>
            <person name="Krizsan K."/>
            <person name="Balestrini R."/>
            <person name="Da Silva C."/>
            <person name="Montanini B."/>
            <person name="Hainaut M."/>
            <person name="Levati E."/>
            <person name="Barry K.W."/>
            <person name="Belfiori B."/>
            <person name="Cichocki N."/>
            <person name="Clum A."/>
            <person name="Dockter R.B."/>
            <person name="Fauchery L."/>
            <person name="Guy J."/>
            <person name="Iotti M."/>
            <person name="Le Tacon F."/>
            <person name="Lindquist E.A."/>
            <person name="Lipzen A."/>
            <person name="Malagnac F."/>
            <person name="Mello A."/>
            <person name="Molinier V."/>
            <person name="Miyauchi S."/>
            <person name="Poulain J."/>
            <person name="Riccioni C."/>
            <person name="Rubini A."/>
            <person name="Sitrit Y."/>
            <person name="Splivallo R."/>
            <person name="Traeger S."/>
            <person name="Wang M."/>
            <person name="Zifcakova L."/>
            <person name="Wipf D."/>
            <person name="Zambonelli A."/>
            <person name="Paolocci F."/>
            <person name="Nowrousian M."/>
            <person name="Ottonello S."/>
            <person name="Baldrian P."/>
            <person name="Spatafora J.W."/>
            <person name="Henrissat B."/>
            <person name="Nagy L.G."/>
            <person name="Aury J.M."/>
            <person name="Wincker P."/>
            <person name="Grigoriev I.V."/>
            <person name="Bonfante P."/>
            <person name="Martin F.M."/>
        </authorList>
    </citation>
    <scope>NUCLEOTIDE SEQUENCE [LARGE SCALE GENOMIC DNA]</scope>
    <source>
        <strain evidence="2 3">CCBAS932</strain>
    </source>
</reference>
<accession>A0A3N4KK51</accession>
<sequence>MVVWEPLFIGARAFLLVTPFCVFLLHYTPGLVPIFHCKVLFILQFATFGVVWRKKHVLSIEGGLVGYHN</sequence>